<dbReference type="PANTHER" id="PTHR31371">
    <property type="entry name" value="BNAC09G50660D PROTEIN"/>
    <property type="match status" value="1"/>
</dbReference>
<evidence type="ECO:0000259" key="1">
    <source>
        <dbReference type="Pfam" id="PF05003"/>
    </source>
</evidence>
<organism evidence="3 4">
    <name type="scientific">Coptis chinensis</name>
    <dbReference type="NCBI Taxonomy" id="261450"/>
    <lineage>
        <taxon>Eukaryota</taxon>
        <taxon>Viridiplantae</taxon>
        <taxon>Streptophyta</taxon>
        <taxon>Embryophyta</taxon>
        <taxon>Tracheophyta</taxon>
        <taxon>Spermatophyta</taxon>
        <taxon>Magnoliopsida</taxon>
        <taxon>Ranunculales</taxon>
        <taxon>Ranunculaceae</taxon>
        <taxon>Coptidoideae</taxon>
        <taxon>Coptis</taxon>
    </lineage>
</organism>
<protein>
    <submittedName>
        <fullName evidence="3">Uncharacterized protein</fullName>
    </submittedName>
</protein>
<dbReference type="GO" id="GO:0045927">
    <property type="term" value="P:positive regulation of growth"/>
    <property type="evidence" value="ECO:0007669"/>
    <property type="project" value="InterPro"/>
</dbReference>
<dbReference type="Proteomes" id="UP000631114">
    <property type="component" value="Unassembled WGS sequence"/>
</dbReference>
<sequence>MSRLVSLYKSVSEDQIHKLRNVTMRSQGVAYLNSMDEDFLLKLACAERIEDLDRSAISVARFGKKCSDPGLTQFEFTYADLKLGFIDLAKLDFASKEIEKSIVKMEKFISATSSLYAAFESLSEMEALERTTKRWKDHSGPIPKQNPKLEFSEQKLLLLRKEVQHLQEISLWNQTFDKMVGFMARTVCIVYAQICVVFAPHISVLPTVSSRHVRFSSSLIHFKPRDAQDQEPVKKEIVTSRSGPIPKRLQTKQAETGFIRFRSKDTKPLPGENIGFRIGIKENHEYGFGWVEKTTRLFQQAPRTTVGGSGLALRYANVIMLLDKHLESPSSLTDCERDDLYEMLPECLKVSVNFKLRKLYRNQDESEWWVDGTLAQGWKDGLRVIMGWLVPMAHDTVRWINERNFEKYNFDAKPTVLLLQTLFFADREKTEAAILEVLVGLSFICRYEFQRSDVSNL</sequence>
<gene>
    <name evidence="3" type="ORF">IFM89_019960</name>
</gene>
<evidence type="ECO:0000259" key="2">
    <source>
        <dbReference type="Pfam" id="PF11961"/>
    </source>
</evidence>
<dbReference type="OrthoDB" id="673374at2759"/>
<proteinExistence type="predicted"/>
<evidence type="ECO:0000313" key="3">
    <source>
        <dbReference type="EMBL" id="KAF9597592.1"/>
    </source>
</evidence>
<dbReference type="Pfam" id="PF11961">
    <property type="entry name" value="DUF3475"/>
    <property type="match status" value="1"/>
</dbReference>
<dbReference type="AlphaFoldDB" id="A0A835LM55"/>
<dbReference type="InterPro" id="IPR021864">
    <property type="entry name" value="DUF3475"/>
</dbReference>
<evidence type="ECO:0000313" key="4">
    <source>
        <dbReference type="Proteomes" id="UP000631114"/>
    </source>
</evidence>
<name>A0A835LM55_9MAGN</name>
<feature type="domain" description="DUF3475" evidence="2">
    <location>
        <begin position="1"/>
        <end position="47"/>
    </location>
</feature>
<keyword evidence="4" id="KW-1185">Reference proteome</keyword>
<dbReference type="EMBL" id="JADFTS010000007">
    <property type="protein sequence ID" value="KAF9597592.1"/>
    <property type="molecule type" value="Genomic_DNA"/>
</dbReference>
<dbReference type="Pfam" id="PF05003">
    <property type="entry name" value="DUF668"/>
    <property type="match status" value="1"/>
</dbReference>
<feature type="domain" description="DUF668" evidence="1">
    <location>
        <begin position="305"/>
        <end position="398"/>
    </location>
</feature>
<comment type="caution">
    <text evidence="3">The sequence shown here is derived from an EMBL/GenBank/DDBJ whole genome shotgun (WGS) entry which is preliminary data.</text>
</comment>
<dbReference type="PANTHER" id="PTHR31371:SF13">
    <property type="entry name" value="OS05G0457600 PROTEIN"/>
    <property type="match status" value="1"/>
</dbReference>
<accession>A0A835LM55</accession>
<reference evidence="3 4" key="1">
    <citation type="submission" date="2020-10" db="EMBL/GenBank/DDBJ databases">
        <title>The Coptis chinensis genome and diversification of protoberbering-type alkaloids.</title>
        <authorList>
            <person name="Wang B."/>
            <person name="Shu S."/>
            <person name="Song C."/>
            <person name="Liu Y."/>
        </authorList>
    </citation>
    <scope>NUCLEOTIDE SEQUENCE [LARGE SCALE GENOMIC DNA]</scope>
    <source>
        <strain evidence="3">HL-2020</strain>
        <tissue evidence="3">Leaf</tissue>
    </source>
</reference>
<dbReference type="InterPro" id="IPR007700">
    <property type="entry name" value="DUF668"/>
</dbReference>